<evidence type="ECO:0000313" key="3">
    <source>
        <dbReference type="Proteomes" id="UP000321935"/>
    </source>
</evidence>
<dbReference type="Gene3D" id="3.50.50.60">
    <property type="entry name" value="FAD/NAD(P)-binding domain"/>
    <property type="match status" value="1"/>
</dbReference>
<dbReference type="AlphaFoldDB" id="A0A5C7B1I0"/>
<dbReference type="Gene3D" id="3.30.9.10">
    <property type="entry name" value="D-Amino Acid Oxidase, subunit A, domain 2"/>
    <property type="match status" value="1"/>
</dbReference>
<dbReference type="OrthoDB" id="18526at2"/>
<dbReference type="SUPFAM" id="SSF51905">
    <property type="entry name" value="FAD/NAD(P)-binding domain"/>
    <property type="match status" value="1"/>
</dbReference>
<accession>A0A5C7B1I0</accession>
<evidence type="ECO:0000313" key="2">
    <source>
        <dbReference type="EMBL" id="TXE13649.1"/>
    </source>
</evidence>
<gene>
    <name evidence="2" type="ORF">ESV85_06665</name>
</gene>
<evidence type="ECO:0000259" key="1">
    <source>
        <dbReference type="Pfam" id="PF01266"/>
    </source>
</evidence>
<dbReference type="EMBL" id="VORW01000002">
    <property type="protein sequence ID" value="TXE13649.1"/>
    <property type="molecule type" value="Genomic_DNA"/>
</dbReference>
<dbReference type="Proteomes" id="UP000321935">
    <property type="component" value="Unassembled WGS sequence"/>
</dbReference>
<comment type="caution">
    <text evidence="2">The sequence shown here is derived from an EMBL/GenBank/DDBJ whole genome shotgun (WGS) entry which is preliminary data.</text>
</comment>
<name>A0A5C7B1I0_9BACT</name>
<sequence>MIRLHKLKNKRIAILGAGGLGVCTALELANRGYTVDVYEENNAPVKKASYVQEGKIHLGLIYAMDRDFHTAKEMINGALHFISYLKRWVEINPEDIISTPFHYGVHTGSLMSPEEVSAHYQRCSDYFAEARKHFKKDYLDLFESLEVSRLANSQIGDIANPEYMSAVFQTTEYAVEPRIISKKLTEAIDSHPNINLFLNTKVTAVSEQGNSLKVHFLRDSKEDSESYSEVINATWNGLLAIDKTMGIEPPQKWSHRYKFGNKIFIPLKADDLPSLTIVQGPFGDTVNFKDRGLFMSWYPVGRTGWSEDYRAPDWDSQYSEEERMEVFEKSLAKIALRIPKLSKLKFEPKDISPVGGVIYAHGNKDVDSAESKLHTRSEVGMRSFGNYHTVNTGKYTIIPLLAVTIANQITGKSLN</sequence>
<dbReference type="InterPro" id="IPR036188">
    <property type="entry name" value="FAD/NAD-bd_sf"/>
</dbReference>
<proteinExistence type="predicted"/>
<feature type="domain" description="FAD dependent oxidoreductase" evidence="1">
    <location>
        <begin position="11"/>
        <end position="239"/>
    </location>
</feature>
<protein>
    <submittedName>
        <fullName evidence="2">FAD-dependent oxidoreductase</fullName>
    </submittedName>
</protein>
<dbReference type="Pfam" id="PF01266">
    <property type="entry name" value="DAO"/>
    <property type="match status" value="1"/>
</dbReference>
<organism evidence="2 3">
    <name type="scientific">Algoriphagus aquimarinus</name>
    <dbReference type="NCBI Taxonomy" id="237018"/>
    <lineage>
        <taxon>Bacteria</taxon>
        <taxon>Pseudomonadati</taxon>
        <taxon>Bacteroidota</taxon>
        <taxon>Cytophagia</taxon>
        <taxon>Cytophagales</taxon>
        <taxon>Cyclobacteriaceae</taxon>
        <taxon>Algoriphagus</taxon>
    </lineage>
</organism>
<dbReference type="InterPro" id="IPR006076">
    <property type="entry name" value="FAD-dep_OxRdtase"/>
</dbReference>
<reference evidence="2 3" key="1">
    <citation type="submission" date="2019-08" db="EMBL/GenBank/DDBJ databases">
        <title>Genomes sequence of Algoriphagus aquimarinus ACAM450.</title>
        <authorList>
            <person name="Bowman J.P."/>
        </authorList>
    </citation>
    <scope>NUCLEOTIDE SEQUENCE [LARGE SCALE GENOMIC DNA]</scope>
    <source>
        <strain evidence="2 3">ACAM 450</strain>
    </source>
</reference>